<evidence type="ECO:0008006" key="4">
    <source>
        <dbReference type="Google" id="ProtNLM"/>
    </source>
</evidence>
<evidence type="ECO:0000256" key="1">
    <source>
        <dbReference type="SAM" id="Phobius"/>
    </source>
</evidence>
<reference evidence="2 3" key="1">
    <citation type="submission" date="2024-02" db="EMBL/GenBank/DDBJ databases">
        <title>STSV induces naive adaptation in Sulfolobus.</title>
        <authorList>
            <person name="Xiang X."/>
            <person name="Song M."/>
        </authorList>
    </citation>
    <scope>NUCLEOTIDE SEQUENCE [LARGE SCALE GENOMIC DNA]</scope>
    <source>
        <strain evidence="2 3">RT2</strain>
    </source>
</reference>
<dbReference type="RefSeq" id="WP_338602797.1">
    <property type="nucleotide sequence ID" value="NZ_CP146016.1"/>
</dbReference>
<feature type="transmembrane region" description="Helical" evidence="1">
    <location>
        <begin position="65"/>
        <end position="83"/>
    </location>
</feature>
<evidence type="ECO:0000313" key="2">
    <source>
        <dbReference type="EMBL" id="WWQ61057.1"/>
    </source>
</evidence>
<keyword evidence="1" id="KW-0472">Membrane</keyword>
<gene>
    <name evidence="2" type="ORF">V6M85_02950</name>
</gene>
<keyword evidence="3" id="KW-1185">Reference proteome</keyword>
<feature type="transmembrane region" description="Helical" evidence="1">
    <location>
        <begin position="36"/>
        <end position="53"/>
    </location>
</feature>
<feature type="transmembrane region" description="Helical" evidence="1">
    <location>
        <begin position="203"/>
        <end position="222"/>
    </location>
</feature>
<feature type="transmembrane region" description="Helical" evidence="1">
    <location>
        <begin position="5"/>
        <end position="24"/>
    </location>
</feature>
<dbReference type="GeneID" id="89335692"/>
<sequence>MKSNIWGYILATASSFTYSVWLLASDIISSFRNYGISLEIIMTFALILSLIANARHVNRLNLQKLILPILGGFAFATGNYVFYNLITESGLGIAGSFSQLNLFFFTLLTLRSSKPKRPSLLIIGSAISALGLGLMYVPTQKFNIVPALLGIVIAVLYSLGTYVLYITSKEELLNSSIGIFLGEVIFFFPFAIRQTISVDLIPWTILAGFSLGLALLLEANGFMKAGYSRGEGSLVNILSSLELIPIVVLYLIIGGPLATLYSISLGIVVIGIILSSIAI</sequence>
<dbReference type="AlphaFoldDB" id="A0AAX4L2H2"/>
<keyword evidence="1" id="KW-1133">Transmembrane helix</keyword>
<proteinExistence type="predicted"/>
<name>A0AAX4L2H2_9CREN</name>
<accession>A0AAX4L2H2</accession>
<feature type="transmembrane region" description="Helical" evidence="1">
    <location>
        <begin position="120"/>
        <end position="138"/>
    </location>
</feature>
<feature type="transmembrane region" description="Helical" evidence="1">
    <location>
        <begin position="259"/>
        <end position="278"/>
    </location>
</feature>
<organism evidence="2 3">
    <name type="scientific">Sulfolobus tengchongensis</name>
    <dbReference type="NCBI Taxonomy" id="207809"/>
    <lineage>
        <taxon>Archaea</taxon>
        <taxon>Thermoproteota</taxon>
        <taxon>Thermoprotei</taxon>
        <taxon>Sulfolobales</taxon>
        <taxon>Sulfolobaceae</taxon>
        <taxon>Sulfolobus</taxon>
    </lineage>
</organism>
<feature type="transmembrane region" description="Helical" evidence="1">
    <location>
        <begin position="144"/>
        <end position="165"/>
    </location>
</feature>
<protein>
    <recommendedName>
        <fullName evidence="4">Permease</fullName>
    </recommendedName>
</protein>
<feature type="transmembrane region" description="Helical" evidence="1">
    <location>
        <begin position="234"/>
        <end position="253"/>
    </location>
</feature>
<dbReference type="EMBL" id="CP146016">
    <property type="protein sequence ID" value="WWQ61057.1"/>
    <property type="molecule type" value="Genomic_DNA"/>
</dbReference>
<feature type="transmembrane region" description="Helical" evidence="1">
    <location>
        <begin position="172"/>
        <end position="191"/>
    </location>
</feature>
<keyword evidence="1" id="KW-0812">Transmembrane</keyword>
<dbReference type="Proteomes" id="UP001432202">
    <property type="component" value="Chromosome"/>
</dbReference>
<feature type="transmembrane region" description="Helical" evidence="1">
    <location>
        <begin position="89"/>
        <end position="108"/>
    </location>
</feature>
<evidence type="ECO:0000313" key="3">
    <source>
        <dbReference type="Proteomes" id="UP001432202"/>
    </source>
</evidence>